<reference evidence="12" key="2">
    <citation type="journal article" date="2011" name="Proc. Natl. Acad. Sci. U.S.A.">
        <title>Obligate biotrophy features unraveled by the genomic analysis of rust fungi.</title>
        <authorList>
            <person name="Duplessis S."/>
            <person name="Cuomo C.A."/>
            <person name="Lin Y.-C."/>
            <person name="Aerts A."/>
            <person name="Tisserant E."/>
            <person name="Veneault-Fourrey C."/>
            <person name="Joly D.L."/>
            <person name="Hacquard S."/>
            <person name="Amselem J."/>
            <person name="Cantarel B.L."/>
            <person name="Chiu R."/>
            <person name="Coutinho P.M."/>
            <person name="Feau N."/>
            <person name="Field M."/>
            <person name="Frey P."/>
            <person name="Gelhaye E."/>
            <person name="Goldberg J."/>
            <person name="Grabherr M.G."/>
            <person name="Kodira C.D."/>
            <person name="Kohler A."/>
            <person name="Kuees U."/>
            <person name="Lindquist E.A."/>
            <person name="Lucas S.M."/>
            <person name="Mago R."/>
            <person name="Mauceli E."/>
            <person name="Morin E."/>
            <person name="Murat C."/>
            <person name="Pangilinan J.L."/>
            <person name="Park R."/>
            <person name="Pearson M."/>
            <person name="Quesneville H."/>
            <person name="Rouhier N."/>
            <person name="Sakthikumar S."/>
            <person name="Salamov A.A."/>
            <person name="Schmutz J."/>
            <person name="Selles B."/>
            <person name="Shapiro H."/>
            <person name="Tanguay P."/>
            <person name="Tuskan G.A."/>
            <person name="Henrissat B."/>
            <person name="Van de Peer Y."/>
            <person name="Rouze P."/>
            <person name="Ellis J.G."/>
            <person name="Dodds P.N."/>
            <person name="Schein J.E."/>
            <person name="Zhong S."/>
            <person name="Hamelin R.C."/>
            <person name="Grigoriev I.V."/>
            <person name="Szabo L.J."/>
            <person name="Martin F."/>
        </authorList>
    </citation>
    <scope>NUCLEOTIDE SEQUENCE [LARGE SCALE GENOMIC DNA]</scope>
    <source>
        <strain evidence="12">CRL 75-36-700-3 / race SCCL</strain>
    </source>
</reference>
<dbReference type="GO" id="GO:0016810">
    <property type="term" value="F:hydrolase activity, acting on carbon-nitrogen (but not peptide) bonds"/>
    <property type="evidence" value="ECO:0007669"/>
    <property type="project" value="InterPro"/>
</dbReference>
<dbReference type="Gene3D" id="3.20.20.370">
    <property type="entry name" value="Glycoside hydrolase/deacetylase"/>
    <property type="match status" value="1"/>
</dbReference>
<dbReference type="InterPro" id="IPR011330">
    <property type="entry name" value="Glyco_hydro/deAcase_b/a-brl"/>
</dbReference>
<dbReference type="Proteomes" id="UP000008783">
    <property type="component" value="Unassembled WGS sequence"/>
</dbReference>
<evidence type="ECO:0000313" key="12">
    <source>
        <dbReference type="Proteomes" id="UP000008783"/>
    </source>
</evidence>
<keyword evidence="12" id="KW-1185">Reference proteome</keyword>
<dbReference type="RefSeq" id="XP_003320832.2">
    <property type="nucleotide sequence ID" value="XM_003320784.2"/>
</dbReference>
<reference key="1">
    <citation type="submission" date="2007-01" db="EMBL/GenBank/DDBJ databases">
        <title>The Genome Sequence of Puccinia graminis f. sp. tritici Strain CRL 75-36-700-3.</title>
        <authorList>
            <consortium name="The Broad Institute Genome Sequencing Platform"/>
            <person name="Birren B."/>
            <person name="Lander E."/>
            <person name="Galagan J."/>
            <person name="Nusbaum C."/>
            <person name="Devon K."/>
            <person name="Cuomo C."/>
            <person name="Jaffe D."/>
            <person name="Butler J."/>
            <person name="Alvarez P."/>
            <person name="Gnerre S."/>
            <person name="Grabherr M."/>
            <person name="Mauceli E."/>
            <person name="Brockman W."/>
            <person name="Young S."/>
            <person name="LaButti K."/>
            <person name="Sykes S."/>
            <person name="DeCaprio D."/>
            <person name="Crawford M."/>
            <person name="Koehrsen M."/>
            <person name="Engels R."/>
            <person name="Montgomery P."/>
            <person name="Pearson M."/>
            <person name="Howarth C."/>
            <person name="Larson L."/>
            <person name="White J."/>
            <person name="Zeng Q."/>
            <person name="Kodira C."/>
            <person name="Yandava C."/>
            <person name="Alvarado L."/>
            <person name="O'Leary S."/>
            <person name="Szabo L."/>
            <person name="Dean R."/>
            <person name="Schein J."/>
        </authorList>
    </citation>
    <scope>NUCLEOTIDE SEQUENCE</scope>
    <source>
        <strain>CRL 75-36-700-3</strain>
    </source>
</reference>
<feature type="region of interest" description="Disordered" evidence="9">
    <location>
        <begin position="301"/>
        <end position="321"/>
    </location>
</feature>
<evidence type="ECO:0000256" key="6">
    <source>
        <dbReference type="ARBA" id="ARBA00022801"/>
    </source>
</evidence>
<feature type="domain" description="NodB homology" evidence="10">
    <location>
        <begin position="98"/>
        <end position="280"/>
    </location>
</feature>
<accession>E3JWI8</accession>
<keyword evidence="3" id="KW-0325">Glycoprotein</keyword>
<evidence type="ECO:0000256" key="1">
    <source>
        <dbReference type="ARBA" id="ARBA00001941"/>
    </source>
</evidence>
<dbReference type="GO" id="GO:0005886">
    <property type="term" value="C:plasma membrane"/>
    <property type="evidence" value="ECO:0007669"/>
    <property type="project" value="UniProtKB-SubCell"/>
</dbReference>
<dbReference type="PANTHER" id="PTHR46471:SF2">
    <property type="entry name" value="CHITIN DEACETYLASE-RELATED"/>
    <property type="match status" value="1"/>
</dbReference>
<evidence type="ECO:0000256" key="7">
    <source>
        <dbReference type="ARBA" id="ARBA00023277"/>
    </source>
</evidence>
<dbReference type="GO" id="GO:0046872">
    <property type="term" value="F:metal ion binding"/>
    <property type="evidence" value="ECO:0007669"/>
    <property type="project" value="UniProtKB-KW"/>
</dbReference>
<dbReference type="GO" id="GO:0098552">
    <property type="term" value="C:side of membrane"/>
    <property type="evidence" value="ECO:0007669"/>
    <property type="project" value="UniProtKB-KW"/>
</dbReference>
<comment type="subcellular location">
    <subcellularLocation>
        <location evidence="2">Cell membrane</location>
        <topology evidence="2">Lipid-anchor</topology>
        <topology evidence="2">GPI-anchor</topology>
    </subcellularLocation>
</comment>
<keyword evidence="3" id="KW-0472">Membrane</keyword>
<dbReference type="InParanoid" id="E3JWI8"/>
<evidence type="ECO:0000256" key="3">
    <source>
        <dbReference type="ARBA" id="ARBA00022622"/>
    </source>
</evidence>
<dbReference type="PANTHER" id="PTHR46471">
    <property type="entry name" value="CHITIN DEACETYLASE"/>
    <property type="match status" value="1"/>
</dbReference>
<gene>
    <name evidence="11" type="ORF">PGTG_02854</name>
</gene>
<keyword evidence="7" id="KW-0119">Carbohydrate metabolism</keyword>
<dbReference type="AlphaFoldDB" id="E3JWI8"/>
<keyword evidence="5" id="KW-0732">Signal</keyword>
<keyword evidence="6" id="KW-0378">Hydrolase</keyword>
<dbReference type="GeneID" id="10534468"/>
<evidence type="ECO:0000256" key="2">
    <source>
        <dbReference type="ARBA" id="ARBA00004609"/>
    </source>
</evidence>
<dbReference type="CDD" id="cd10951">
    <property type="entry name" value="CE4_ClCDA_like"/>
    <property type="match status" value="1"/>
</dbReference>
<sequence>MMMMMMAQSAGIKKSKQWFTSMIRPVMILVIHVLALTVVQPRQHTPAFVLNNIDADSQDARQVMGPDANHNQLPFISALDTARADFAVPVYTTCSAPGSFALTFDDGPSEFSSNLDGTLDGSNSKASFFINGNNFGCIYDYAERLVDRFNKGHLIASHTWSHVHSNEGTYDQIAFQLELIENAMIKILGVKPLYFRPPYGEYNEVVLQVLQDRGYRGLILWSEDSGDSFGTPPSSSEIIESYRSYPEQTNVLNHETKSFTVNEVIPNVIPILKDKGFDLQTVPHCLNLGSNPSDWYVSVQPPGSRDETWTCDGTPMPGSFE</sequence>
<evidence type="ECO:0000256" key="4">
    <source>
        <dbReference type="ARBA" id="ARBA00022723"/>
    </source>
</evidence>
<evidence type="ECO:0000256" key="8">
    <source>
        <dbReference type="ARBA" id="ARBA00023288"/>
    </source>
</evidence>
<evidence type="ECO:0000259" key="10">
    <source>
        <dbReference type="PROSITE" id="PS51677"/>
    </source>
</evidence>
<evidence type="ECO:0000256" key="5">
    <source>
        <dbReference type="ARBA" id="ARBA00022729"/>
    </source>
</evidence>
<dbReference type="PROSITE" id="PS51677">
    <property type="entry name" value="NODB"/>
    <property type="match status" value="1"/>
</dbReference>
<dbReference type="Pfam" id="PF01522">
    <property type="entry name" value="Polysacc_deac_1"/>
    <property type="match status" value="1"/>
</dbReference>
<keyword evidence="8" id="KW-0449">Lipoprotein</keyword>
<dbReference type="OrthoDB" id="2125469at2759"/>
<organism evidence="11 12">
    <name type="scientific">Puccinia graminis f. sp. tritici (strain CRL 75-36-700-3 / race SCCL)</name>
    <name type="common">Black stem rust fungus</name>
    <dbReference type="NCBI Taxonomy" id="418459"/>
    <lineage>
        <taxon>Eukaryota</taxon>
        <taxon>Fungi</taxon>
        <taxon>Dikarya</taxon>
        <taxon>Basidiomycota</taxon>
        <taxon>Pucciniomycotina</taxon>
        <taxon>Pucciniomycetes</taxon>
        <taxon>Pucciniales</taxon>
        <taxon>Pucciniaceae</taxon>
        <taxon>Puccinia</taxon>
    </lineage>
</organism>
<dbReference type="GO" id="GO:0005975">
    <property type="term" value="P:carbohydrate metabolic process"/>
    <property type="evidence" value="ECO:0007669"/>
    <property type="project" value="InterPro"/>
</dbReference>
<dbReference type="InterPro" id="IPR002509">
    <property type="entry name" value="NODB_dom"/>
</dbReference>
<proteinExistence type="predicted"/>
<dbReference type="HOGENOM" id="CLU_021264_11_2_1"/>
<dbReference type="VEuPathDB" id="FungiDB:PGTG_02854"/>
<dbReference type="EMBL" id="DS178265">
    <property type="protein sequence ID" value="EFP76413.2"/>
    <property type="molecule type" value="Genomic_DNA"/>
</dbReference>
<name>E3JWI8_PUCGT</name>
<keyword evidence="3" id="KW-0336">GPI-anchor</keyword>
<keyword evidence="4" id="KW-0479">Metal-binding</keyword>
<evidence type="ECO:0000313" key="11">
    <source>
        <dbReference type="EMBL" id="EFP76413.2"/>
    </source>
</evidence>
<dbReference type="SUPFAM" id="SSF88713">
    <property type="entry name" value="Glycoside hydrolase/deacetylase"/>
    <property type="match status" value="1"/>
</dbReference>
<comment type="cofactor">
    <cofactor evidence="1">
        <name>Co(2+)</name>
        <dbReference type="ChEBI" id="CHEBI:48828"/>
    </cofactor>
</comment>
<dbReference type="KEGG" id="pgr:PGTG_02854"/>
<protein>
    <recommendedName>
        <fullName evidence="10">NodB homology domain-containing protein</fullName>
    </recommendedName>
</protein>
<evidence type="ECO:0000256" key="9">
    <source>
        <dbReference type="SAM" id="MobiDB-lite"/>
    </source>
</evidence>